<evidence type="ECO:0000256" key="7">
    <source>
        <dbReference type="ARBA" id="ARBA00023237"/>
    </source>
</evidence>
<dbReference type="NCBIfam" id="TIGR04057">
    <property type="entry name" value="SusC_RagA_signa"/>
    <property type="match status" value="1"/>
</dbReference>
<organism evidence="12 13">
    <name type="scientific">Chryseobacterium candidae</name>
    <dbReference type="NCBI Taxonomy" id="1978493"/>
    <lineage>
        <taxon>Bacteria</taxon>
        <taxon>Pseudomonadati</taxon>
        <taxon>Bacteroidota</taxon>
        <taxon>Flavobacteriia</taxon>
        <taxon>Flavobacteriales</taxon>
        <taxon>Weeksellaceae</taxon>
        <taxon>Chryseobacterium group</taxon>
        <taxon>Chryseobacterium</taxon>
    </lineage>
</organism>
<evidence type="ECO:0000256" key="9">
    <source>
        <dbReference type="SAM" id="MobiDB-lite"/>
    </source>
</evidence>
<evidence type="ECO:0000256" key="2">
    <source>
        <dbReference type="ARBA" id="ARBA00022448"/>
    </source>
</evidence>
<dbReference type="InterPro" id="IPR039426">
    <property type="entry name" value="TonB-dep_rcpt-like"/>
</dbReference>
<dbReference type="InterPro" id="IPR012910">
    <property type="entry name" value="Plug_dom"/>
</dbReference>
<dbReference type="EMBL" id="SDLV01000031">
    <property type="protein sequence ID" value="THV57412.1"/>
    <property type="molecule type" value="Genomic_DNA"/>
</dbReference>
<keyword evidence="4 8" id="KW-0812">Transmembrane</keyword>
<evidence type="ECO:0000256" key="8">
    <source>
        <dbReference type="PROSITE-ProRule" id="PRU01360"/>
    </source>
</evidence>
<dbReference type="RefSeq" id="WP_136522640.1">
    <property type="nucleotide sequence ID" value="NZ_SDLV01000031.1"/>
</dbReference>
<evidence type="ECO:0000256" key="4">
    <source>
        <dbReference type="ARBA" id="ARBA00022692"/>
    </source>
</evidence>
<comment type="caution">
    <text evidence="12">The sequence shown here is derived from an EMBL/GenBank/DDBJ whole genome shotgun (WGS) entry which is preliminary data.</text>
</comment>
<evidence type="ECO:0000259" key="11">
    <source>
        <dbReference type="Pfam" id="PF07715"/>
    </source>
</evidence>
<feature type="domain" description="TonB-dependent receptor plug" evidence="11">
    <location>
        <begin position="50"/>
        <end position="169"/>
    </location>
</feature>
<evidence type="ECO:0000256" key="1">
    <source>
        <dbReference type="ARBA" id="ARBA00004571"/>
    </source>
</evidence>
<dbReference type="PANTHER" id="PTHR30069:SF29">
    <property type="entry name" value="HEMOGLOBIN AND HEMOGLOBIN-HAPTOGLOBIN-BINDING PROTEIN 1-RELATED"/>
    <property type="match status" value="1"/>
</dbReference>
<gene>
    <name evidence="12" type="ORF">EK417_15395</name>
</gene>
<dbReference type="Gene3D" id="2.40.170.20">
    <property type="entry name" value="TonB-dependent receptor, beta-barrel domain"/>
    <property type="match status" value="1"/>
</dbReference>
<evidence type="ECO:0000256" key="10">
    <source>
        <dbReference type="SAM" id="SignalP"/>
    </source>
</evidence>
<comment type="similarity">
    <text evidence="8">Belongs to the TonB-dependent receptor family.</text>
</comment>
<dbReference type="SUPFAM" id="SSF56935">
    <property type="entry name" value="Porins"/>
    <property type="match status" value="1"/>
</dbReference>
<dbReference type="PANTHER" id="PTHR30069">
    <property type="entry name" value="TONB-DEPENDENT OUTER MEMBRANE RECEPTOR"/>
    <property type="match status" value="1"/>
</dbReference>
<sequence>MKKITMSLLVVVLSSSFAIVNAQQKKNDTASQTKEIEGVVVTALGIKREKKSLGYSTQQIKADAITDGVNTGNIANQLVGKAAGLNISTTTNFGGSANIVIRGNKSIVSNNQALIVVDGVPLDNRNNYSDRYDYGNNLSDINQADIESINVLKGAAASALYGERAGNGVLLITTKKGRSKQGRVGITLSSEVQIGNIDKSTFAKYQDKYGAGYGQYFDEDDAGNLYAPFYDDASIGMAFDPKLMVYQWDSYDPNSPNFGKAYSWMAAKHTPADFFETATNYVNTVSLESGSNDSNILVNYTNFLSNGVLPNSEQKKNTISAKFNHKFNDKFDVTAYTSLTIQNTKGRNSTGYGDNIITGFRQWWQNNVDVYSLRDAYNNSGRNITWNRTSANDGNPKYWNNPYFDRYENYQTDDRTRFFGYVLLNYKVNPNLTITGRASSDSYDQKNQTRKQLGSMPESFGLSGKSVASGYELENLRSSELNFDLYGAYNKKFENELSLNGLLGTSYRRNSMEGVRNSTEGGLILPNVWALNNTAEAPLPAQEDLAKSVTMGAYIQAALGYKDTYFIEGSYRVDKSSNLGQNNNVYGYPSVSASIILSNLINQDWLSFLKLRGNFAKVGKSTDNYRLQDQYRILGIFGKIPMVSNSTVKNNRDLKPESSNEFEVGMEANFFKNRIGFDVAYYDTRTTDQIVRADVSTSTGYAAKWINAGEIQNKGIEVALNATPFKSNNFSWDININWSKNKSSVLKLTEGLDNLLLQQVQGEVTYNAYVGQPFGIIKGTDYVYVNGQPVVEDGVYARKEDQVIGNINPDWIGGIRNTFTYKGISLSFLIDGQKGGDIFSTDLYYGMGTGIYPETAFPDRNNIVLAGVNPNGTPNTTPIPIADTGELMGGISVMPAKAFVYDASFIKLREASLTFNLPKTWYDRTFINDMKFSIIGRNLWIIHKNLPYADPESGLRAGLLSRGYSVGAMPTVRTFGFNFTAKF</sequence>
<comment type="subcellular location">
    <subcellularLocation>
        <location evidence="1 8">Cell outer membrane</location>
        <topology evidence="1 8">Multi-pass membrane protein</topology>
    </subcellularLocation>
</comment>
<evidence type="ECO:0000256" key="6">
    <source>
        <dbReference type="ARBA" id="ARBA00023136"/>
    </source>
</evidence>
<dbReference type="Proteomes" id="UP000306038">
    <property type="component" value="Unassembled WGS sequence"/>
</dbReference>
<keyword evidence="13" id="KW-1185">Reference proteome</keyword>
<evidence type="ECO:0000256" key="3">
    <source>
        <dbReference type="ARBA" id="ARBA00022452"/>
    </source>
</evidence>
<reference evidence="12 13" key="1">
    <citation type="submission" date="2019-01" db="EMBL/GenBank/DDBJ databases">
        <authorList>
            <person name="B I."/>
            <person name="Ch S."/>
            <person name="Ch V.R."/>
        </authorList>
    </citation>
    <scope>NUCLEOTIDE SEQUENCE [LARGE SCALE GENOMIC DNA]</scope>
    <source>
        <strain evidence="12 13">JC507</strain>
    </source>
</reference>
<dbReference type="InterPro" id="IPR023997">
    <property type="entry name" value="TonB-dep_OMP_SusC/RagA_CS"/>
</dbReference>
<dbReference type="PROSITE" id="PS52016">
    <property type="entry name" value="TONB_DEPENDENT_REC_3"/>
    <property type="match status" value="1"/>
</dbReference>
<evidence type="ECO:0000313" key="13">
    <source>
        <dbReference type="Proteomes" id="UP000306038"/>
    </source>
</evidence>
<dbReference type="NCBIfam" id="TIGR04056">
    <property type="entry name" value="OMP_RagA_SusC"/>
    <property type="match status" value="1"/>
</dbReference>
<feature type="chain" id="PRO_5045621130" evidence="10">
    <location>
        <begin position="23"/>
        <end position="983"/>
    </location>
</feature>
<keyword evidence="2 8" id="KW-0813">Transport</keyword>
<name>A0ABY2R496_9FLAO</name>
<dbReference type="InterPro" id="IPR037066">
    <property type="entry name" value="Plug_dom_sf"/>
</dbReference>
<dbReference type="InterPro" id="IPR036942">
    <property type="entry name" value="Beta-barrel_TonB_sf"/>
</dbReference>
<evidence type="ECO:0000313" key="12">
    <source>
        <dbReference type="EMBL" id="THV57412.1"/>
    </source>
</evidence>
<dbReference type="Pfam" id="PF07715">
    <property type="entry name" value="Plug"/>
    <property type="match status" value="1"/>
</dbReference>
<feature type="signal peptide" evidence="10">
    <location>
        <begin position="1"/>
        <end position="22"/>
    </location>
</feature>
<feature type="compositionally biased region" description="Polar residues" evidence="9">
    <location>
        <begin position="438"/>
        <end position="452"/>
    </location>
</feature>
<keyword evidence="7 8" id="KW-0998">Cell outer membrane</keyword>
<dbReference type="Gene3D" id="2.170.130.10">
    <property type="entry name" value="TonB-dependent receptor, plug domain"/>
    <property type="match status" value="1"/>
</dbReference>
<keyword evidence="3 8" id="KW-1134">Transmembrane beta strand</keyword>
<keyword evidence="6 8" id="KW-0472">Membrane</keyword>
<evidence type="ECO:0000256" key="5">
    <source>
        <dbReference type="ARBA" id="ARBA00022729"/>
    </source>
</evidence>
<protein>
    <submittedName>
        <fullName evidence="12">SusC/RagA family TonB-linked outer membrane protein</fullName>
    </submittedName>
</protein>
<feature type="region of interest" description="Disordered" evidence="9">
    <location>
        <begin position="438"/>
        <end position="458"/>
    </location>
</feature>
<dbReference type="InterPro" id="IPR023996">
    <property type="entry name" value="TonB-dep_OMP_SusC/RagA"/>
</dbReference>
<keyword evidence="5 10" id="KW-0732">Signal</keyword>
<proteinExistence type="inferred from homology"/>
<accession>A0ABY2R496</accession>